<dbReference type="AlphaFoldDB" id="A0A833UTX6"/>
<dbReference type="PANTHER" id="PTHR35399">
    <property type="entry name" value="SLR8030 PROTEIN"/>
    <property type="match status" value="1"/>
</dbReference>
<accession>A0A833UTX6</accession>
<evidence type="ECO:0000256" key="1">
    <source>
        <dbReference type="SAM" id="MobiDB-lite"/>
    </source>
</evidence>
<dbReference type="PANTHER" id="PTHR35399:SF2">
    <property type="entry name" value="DUF839 DOMAIN-CONTAINING PROTEIN"/>
    <property type="match status" value="1"/>
</dbReference>
<protein>
    <recommendedName>
        <fullName evidence="4">PhoX family phosphatase</fullName>
    </recommendedName>
</protein>
<gene>
    <name evidence="2" type="ORF">GAK29_02730</name>
</gene>
<organism evidence="2 3">
    <name type="scientific">Acinetobacter bereziniae</name>
    <name type="common">Acinetobacter genomosp. 10</name>
    <dbReference type="NCBI Taxonomy" id="106648"/>
    <lineage>
        <taxon>Bacteria</taxon>
        <taxon>Pseudomonadati</taxon>
        <taxon>Pseudomonadota</taxon>
        <taxon>Gammaproteobacteria</taxon>
        <taxon>Moraxellales</taxon>
        <taxon>Moraxellaceae</taxon>
        <taxon>Acinetobacter</taxon>
    </lineage>
</organism>
<evidence type="ECO:0000313" key="2">
    <source>
        <dbReference type="EMBL" id="KAF1024219.1"/>
    </source>
</evidence>
<evidence type="ECO:0000313" key="3">
    <source>
        <dbReference type="Proteomes" id="UP000490535"/>
    </source>
</evidence>
<feature type="region of interest" description="Disordered" evidence="1">
    <location>
        <begin position="677"/>
        <end position="706"/>
    </location>
</feature>
<reference evidence="3" key="1">
    <citation type="journal article" date="2020" name="MBio">
        <title>Horizontal gene transfer to a defensive symbiont with a reduced genome amongst a multipartite beetle microbiome.</title>
        <authorList>
            <person name="Waterworth S.C."/>
            <person name="Florez L.V."/>
            <person name="Rees E.R."/>
            <person name="Hertweck C."/>
            <person name="Kaltenpoth M."/>
            <person name="Kwan J.C."/>
        </authorList>
    </citation>
    <scope>NUCLEOTIDE SEQUENCE [LARGE SCALE GENOMIC DNA]</scope>
</reference>
<dbReference type="SUPFAM" id="SSF63829">
    <property type="entry name" value="Calcium-dependent phosphotriesterase"/>
    <property type="match status" value="1"/>
</dbReference>
<name>A0A833UTX6_ACIBZ</name>
<proteinExistence type="predicted"/>
<dbReference type="Pfam" id="PF05787">
    <property type="entry name" value="PhoX"/>
    <property type="match status" value="1"/>
</dbReference>
<dbReference type="EMBL" id="WNDP01000068">
    <property type="protein sequence ID" value="KAF1024219.1"/>
    <property type="molecule type" value="Genomic_DNA"/>
</dbReference>
<comment type="caution">
    <text evidence="2">The sequence shown here is derived from an EMBL/GenBank/DDBJ whole genome shotgun (WGS) entry which is preliminary data.</text>
</comment>
<evidence type="ECO:0008006" key="4">
    <source>
        <dbReference type="Google" id="ProtNLM"/>
    </source>
</evidence>
<dbReference type="InterPro" id="IPR008557">
    <property type="entry name" value="PhoX"/>
</dbReference>
<dbReference type="Proteomes" id="UP000490535">
    <property type="component" value="Unassembled WGS sequence"/>
</dbReference>
<sequence length="721" mass="79119">MTDLTPYHEEQELDNNTSNNIHFRDILEQRISRRSLITKTASGAAALALASSLTGCNDDDDNHSNTDSSVKKPEKLSFTPVAKNLNDIVTVPAGYEATVLYALGDPLTQNLAEWDDNNVPSGVSFTARSGDCHDGMSYFGLNSSTAKYDAKASNSGLLVMNHEYINQTFLHPKGATRVNGRRPEDEVIREMNAHGVSIIELKKVASSQKVDIVKSSPFNRRITASTVMDFAGIVAGSDLIKTKYSPSAKQTRGTHNNCGNGYTPWGTYLTTEENFIGYFVRNKGDDTKRTASEIIALNRYGLKDGASSRYGWETAIGAIESQDLYDRWNSSITAETADKDYRNSANTFGWIVEIDPFDSRSNPVKRTSLGRFAHEDCRASRLIEGENLTFYMGDDSRGEYIYKFVSDAKWDAKDVNGGYRAGDKYMNSGKLYVAQFNNDGTGKWIELAYGKNGLNDANTVYPFKSQADVTTFARLAGDAVKATKMDRPEWVAVNPENGEVYVTLTNNSNRGTTHALDAANPRNYSDPEGGKGNVNGHIIRFHEKDNKTTAESFTWDIYLFGAEAKMASNINLSALNDNNDLSSPDGMWFDPRGVLWIQTDDGAYTDTTNCMMLAALPGKVGDGAKATTSAGQETIVGKQVTDENLRRFLTGSKQCEITGVTMTPDYKAIFINVQHPGEDSPSFDKPSSHWPASQKDANNKVARPRSATVVITRKDGGVIAG</sequence>